<dbReference type="InterPro" id="IPR051121">
    <property type="entry name" value="FAH"/>
</dbReference>
<dbReference type="SUPFAM" id="SSF56529">
    <property type="entry name" value="FAH"/>
    <property type="match status" value="1"/>
</dbReference>
<dbReference type="InterPro" id="IPR036663">
    <property type="entry name" value="Fumarylacetoacetase_C_sf"/>
</dbReference>
<dbReference type="EMBL" id="UINC01003178">
    <property type="protein sequence ID" value="SVA04014.1"/>
    <property type="molecule type" value="Genomic_DNA"/>
</dbReference>
<dbReference type="AlphaFoldDB" id="A0A381SKQ7"/>
<reference evidence="4" key="1">
    <citation type="submission" date="2018-05" db="EMBL/GenBank/DDBJ databases">
        <authorList>
            <person name="Lanie J.A."/>
            <person name="Ng W.-L."/>
            <person name="Kazmierczak K.M."/>
            <person name="Andrzejewski T.M."/>
            <person name="Davidsen T.M."/>
            <person name="Wayne K.J."/>
            <person name="Tettelin H."/>
            <person name="Glass J.I."/>
            <person name="Rusch D."/>
            <person name="Podicherti R."/>
            <person name="Tsui H.-C.T."/>
            <person name="Winkler M.E."/>
        </authorList>
    </citation>
    <scope>NUCLEOTIDE SEQUENCE</scope>
</reference>
<evidence type="ECO:0000259" key="3">
    <source>
        <dbReference type="Pfam" id="PF01557"/>
    </source>
</evidence>
<organism evidence="4">
    <name type="scientific">marine metagenome</name>
    <dbReference type="NCBI Taxonomy" id="408172"/>
    <lineage>
        <taxon>unclassified sequences</taxon>
        <taxon>metagenomes</taxon>
        <taxon>ecological metagenomes</taxon>
    </lineage>
</organism>
<evidence type="ECO:0000313" key="4">
    <source>
        <dbReference type="EMBL" id="SVA04014.1"/>
    </source>
</evidence>
<keyword evidence="2" id="KW-0479">Metal-binding</keyword>
<dbReference type="Pfam" id="PF01557">
    <property type="entry name" value="FAA_hydrolase"/>
    <property type="match status" value="1"/>
</dbReference>
<dbReference type="GO" id="GO:0046872">
    <property type="term" value="F:metal ion binding"/>
    <property type="evidence" value="ECO:0007669"/>
    <property type="project" value="UniProtKB-KW"/>
</dbReference>
<protein>
    <recommendedName>
        <fullName evidence="3">Fumarylacetoacetase-like C-terminal domain-containing protein</fullName>
    </recommendedName>
</protein>
<sequence length="405" mass="44553">VKSPAHIVSALHWSENMIRKSLFTLTLGATLAFFIVPVNVSAQAMESVEPFKVGTFAINDIPTVGLVVRDDQLVIDLAAANRAMELIPQYSKLSMPENMLGLIEQYEYGLKYRIYEVVNWLVEENQLSRSNQPSYVHAVNSVDIMAPIQYPSKIMNAAVNFYTHACEGCNDDQLATRTRERQENRGVPYLFLKPTRGVVIGDGDDIIMPYGRDRIEWEVEMAIVFGRTGKYISSSRAYDHVFGYMVAMDISDRGGRPPGGYGSGSDWFVGKGHDTFAPQGPWIVPKEFYGDPMERLHQTLVIGGVTVQEARAGDMIHNIPELIEYASSLITVFPGDVLQSGTSGGTGAGRVQRATGSGYLIDGETISANIEGIGSLTHTVRAELSVPDDLSGAQLPPVRTYRPDR</sequence>
<evidence type="ECO:0000256" key="2">
    <source>
        <dbReference type="ARBA" id="ARBA00022723"/>
    </source>
</evidence>
<feature type="non-terminal residue" evidence="4">
    <location>
        <position position="1"/>
    </location>
</feature>
<proteinExistence type="inferred from homology"/>
<dbReference type="PANTHER" id="PTHR42796:SF4">
    <property type="entry name" value="FUMARYLACETOACETATE HYDROLASE DOMAIN-CONTAINING PROTEIN 2A"/>
    <property type="match status" value="1"/>
</dbReference>
<dbReference type="InterPro" id="IPR011234">
    <property type="entry name" value="Fumarylacetoacetase-like_C"/>
</dbReference>
<feature type="domain" description="Fumarylacetoacetase-like C-terminal" evidence="3">
    <location>
        <begin position="164"/>
        <end position="381"/>
    </location>
</feature>
<dbReference type="GO" id="GO:0003824">
    <property type="term" value="F:catalytic activity"/>
    <property type="evidence" value="ECO:0007669"/>
    <property type="project" value="InterPro"/>
</dbReference>
<comment type="similarity">
    <text evidence="1">Belongs to the FAH family.</text>
</comment>
<name>A0A381SKQ7_9ZZZZ</name>
<dbReference type="Gene3D" id="3.90.850.10">
    <property type="entry name" value="Fumarylacetoacetase-like, C-terminal domain"/>
    <property type="match status" value="1"/>
</dbReference>
<dbReference type="PANTHER" id="PTHR42796">
    <property type="entry name" value="FUMARYLACETOACETATE HYDROLASE DOMAIN-CONTAINING PROTEIN 2A-RELATED"/>
    <property type="match status" value="1"/>
</dbReference>
<accession>A0A381SKQ7</accession>
<gene>
    <name evidence="4" type="ORF">METZ01_LOCUS56868</name>
</gene>
<evidence type="ECO:0000256" key="1">
    <source>
        <dbReference type="ARBA" id="ARBA00010211"/>
    </source>
</evidence>
<dbReference type="GO" id="GO:0044281">
    <property type="term" value="P:small molecule metabolic process"/>
    <property type="evidence" value="ECO:0007669"/>
    <property type="project" value="UniProtKB-ARBA"/>
</dbReference>